<sequence length="153" mass="17419">MAFEKLRCRIAFWLCLKKMGVSFHKDECCSRSGLFLLIEFICGVIIFSILKNNNFQHSEPIFWLQYTSFMFFLNSFFLILSGALTGEGVSGSFYHNVYHFFGLVLYCGLALWAISKDGAPSGKDHKNQYWATMILSFVAALVHGMHGVFNCRG</sequence>
<dbReference type="Proteomes" id="UP000694867">
    <property type="component" value="Unplaced"/>
</dbReference>
<feature type="transmembrane region" description="Helical" evidence="1">
    <location>
        <begin position="129"/>
        <end position="149"/>
    </location>
</feature>
<keyword evidence="2" id="KW-1185">Reference proteome</keyword>
<evidence type="ECO:0000256" key="1">
    <source>
        <dbReference type="SAM" id="Phobius"/>
    </source>
</evidence>
<dbReference type="AlphaFoldDB" id="A0AAJ6VZX0"/>
<proteinExistence type="predicted"/>
<evidence type="ECO:0000313" key="3">
    <source>
        <dbReference type="RefSeq" id="XP_003747932.1"/>
    </source>
</evidence>
<keyword evidence="1" id="KW-0812">Transmembrane</keyword>
<keyword evidence="1" id="KW-1133">Transmembrane helix</keyword>
<protein>
    <submittedName>
        <fullName evidence="3">Uncharacterized protein LOC100900611 isoform X1</fullName>
    </submittedName>
</protein>
<gene>
    <name evidence="3" type="primary">LOC100900611</name>
</gene>
<name>A0AAJ6VZX0_9ACAR</name>
<dbReference type="KEGG" id="goe:100900611"/>
<feature type="transmembrane region" description="Helical" evidence="1">
    <location>
        <begin position="33"/>
        <end position="50"/>
    </location>
</feature>
<evidence type="ECO:0000313" key="2">
    <source>
        <dbReference type="Proteomes" id="UP000694867"/>
    </source>
</evidence>
<accession>A0AAJ6VZX0</accession>
<keyword evidence="1" id="KW-0472">Membrane</keyword>
<dbReference type="RefSeq" id="XP_003747932.1">
    <property type="nucleotide sequence ID" value="XM_003747884.1"/>
</dbReference>
<feature type="transmembrane region" description="Helical" evidence="1">
    <location>
        <begin position="62"/>
        <end position="85"/>
    </location>
</feature>
<dbReference type="GeneID" id="100900611"/>
<reference evidence="3" key="1">
    <citation type="submission" date="2025-08" db="UniProtKB">
        <authorList>
            <consortium name="RefSeq"/>
        </authorList>
    </citation>
    <scope>IDENTIFICATION</scope>
</reference>
<organism evidence="2 3">
    <name type="scientific">Galendromus occidentalis</name>
    <name type="common">western predatory mite</name>
    <dbReference type="NCBI Taxonomy" id="34638"/>
    <lineage>
        <taxon>Eukaryota</taxon>
        <taxon>Metazoa</taxon>
        <taxon>Ecdysozoa</taxon>
        <taxon>Arthropoda</taxon>
        <taxon>Chelicerata</taxon>
        <taxon>Arachnida</taxon>
        <taxon>Acari</taxon>
        <taxon>Parasitiformes</taxon>
        <taxon>Mesostigmata</taxon>
        <taxon>Gamasina</taxon>
        <taxon>Phytoseioidea</taxon>
        <taxon>Phytoseiidae</taxon>
        <taxon>Typhlodrominae</taxon>
        <taxon>Galendromus</taxon>
    </lineage>
</organism>
<feature type="transmembrane region" description="Helical" evidence="1">
    <location>
        <begin position="97"/>
        <end position="114"/>
    </location>
</feature>